<keyword evidence="1" id="KW-1185">Reference proteome</keyword>
<dbReference type="AlphaFoldDB" id="A0A915KSP3"/>
<reference evidence="2" key="1">
    <citation type="submission" date="2022-11" db="UniProtKB">
        <authorList>
            <consortium name="WormBaseParasite"/>
        </authorList>
    </citation>
    <scope>IDENTIFICATION</scope>
</reference>
<dbReference type="Proteomes" id="UP000887565">
    <property type="component" value="Unplaced"/>
</dbReference>
<dbReference type="WBParaSite" id="nRc.2.0.1.t41914-RA">
    <property type="protein sequence ID" value="nRc.2.0.1.t41914-RA"/>
    <property type="gene ID" value="nRc.2.0.1.g41914"/>
</dbReference>
<proteinExistence type="predicted"/>
<evidence type="ECO:0000313" key="2">
    <source>
        <dbReference type="WBParaSite" id="nRc.2.0.1.t41914-RA"/>
    </source>
</evidence>
<sequence>PSGAVLDFEGIDVDQLSGVTRVFGALFTKLGVPIPTQITPKILNSAKEICENKQQENSSEISLSVPDLEFGREISGRVDRQDGKFFRLM</sequence>
<organism evidence="1 2">
    <name type="scientific">Romanomermis culicivorax</name>
    <name type="common">Nematode worm</name>
    <dbReference type="NCBI Taxonomy" id="13658"/>
    <lineage>
        <taxon>Eukaryota</taxon>
        <taxon>Metazoa</taxon>
        <taxon>Ecdysozoa</taxon>
        <taxon>Nematoda</taxon>
        <taxon>Enoplea</taxon>
        <taxon>Dorylaimia</taxon>
        <taxon>Mermithida</taxon>
        <taxon>Mermithoidea</taxon>
        <taxon>Mermithidae</taxon>
        <taxon>Romanomermis</taxon>
    </lineage>
</organism>
<name>A0A915KSP3_ROMCU</name>
<protein>
    <submittedName>
        <fullName evidence="2">Uncharacterized protein</fullName>
    </submittedName>
</protein>
<evidence type="ECO:0000313" key="1">
    <source>
        <dbReference type="Proteomes" id="UP000887565"/>
    </source>
</evidence>
<accession>A0A915KSP3</accession>